<dbReference type="NCBIfam" id="TIGR00756">
    <property type="entry name" value="PPR"/>
    <property type="match status" value="3"/>
</dbReference>
<evidence type="ECO:0000313" key="4">
    <source>
        <dbReference type="EMBL" id="CAI9096469.1"/>
    </source>
</evidence>
<keyword evidence="2" id="KW-0677">Repeat</keyword>
<gene>
    <name evidence="4" type="ORF">OLC1_LOCUS7218</name>
</gene>
<dbReference type="GO" id="GO:0009507">
    <property type="term" value="C:chloroplast"/>
    <property type="evidence" value="ECO:0007669"/>
    <property type="project" value="TreeGrafter"/>
</dbReference>
<feature type="repeat" description="PPR" evidence="3">
    <location>
        <begin position="475"/>
        <end position="509"/>
    </location>
</feature>
<dbReference type="Pfam" id="PF13812">
    <property type="entry name" value="PPR_3"/>
    <property type="match status" value="2"/>
</dbReference>
<proteinExistence type="inferred from homology"/>
<dbReference type="GO" id="GO:0031930">
    <property type="term" value="P:mitochondria-nucleus signaling pathway"/>
    <property type="evidence" value="ECO:0007669"/>
    <property type="project" value="TreeGrafter"/>
</dbReference>
<feature type="repeat" description="PPR" evidence="3">
    <location>
        <begin position="440"/>
        <end position="474"/>
    </location>
</feature>
<evidence type="ECO:0000313" key="5">
    <source>
        <dbReference type="Proteomes" id="UP001161247"/>
    </source>
</evidence>
<evidence type="ECO:0000256" key="3">
    <source>
        <dbReference type="PROSITE-ProRule" id="PRU00708"/>
    </source>
</evidence>
<dbReference type="EMBL" id="OX459119">
    <property type="protein sequence ID" value="CAI9096469.1"/>
    <property type="molecule type" value="Genomic_DNA"/>
</dbReference>
<comment type="similarity">
    <text evidence="1">Belongs to the PPR family. P subfamily.</text>
</comment>
<evidence type="ECO:0000256" key="2">
    <source>
        <dbReference type="ARBA" id="ARBA00022737"/>
    </source>
</evidence>
<dbReference type="Gene3D" id="1.25.40.10">
    <property type="entry name" value="Tetratricopeptide repeat domain"/>
    <property type="match status" value="4"/>
</dbReference>
<sequence>MAIPSPLEWSLASISSEKRSNFLVSNQNSHEPYRNHANLSFLCYSSKAPVCSPVQDDASFTTTSGQLVELGLKIEDFSQVSGLRDAEDINGVICVLFEDPKTEALAYEHYQKAKEMPGFKPKDLTLNFVVRYLIHSKNWVLLYSLCDDFKTFQVLPDGSTSFRLISSCIRARKFKLAHTFLEIFCTDEKNACLAFDAAMKEYNKLHMYSSTITLYERMKSNGIELDSGCYCRIMEALMKVKKYDNVVMVFEEFERKEIMHGPFNQKIYWMLCESLGKTGKPFQALEYFREFTSNNGAEANHSFYSSLISSFVSIKEVKIAEELLEEAENKNMLRDPALFLNLVLMYIEDGFLEKSLDVIAKMKRSKIRASDCILCAIVNGFSRRRGLHSAVQVYEHLIMQSCEPGQVTYASILNIYCKLGMYSKAEMIFAEMEEKGFKKCVVAYSSMVAMYGKTGRVADATRLVAKMKERGCQPNVWIYNALLDMHGRALNLRQVEKVWKEMARRKISPDRVSYTSIISSYNRAKEYEPCIRYFHEFRLNGGAIDKAMAGIMVAVLSKMNRIDELVKLLQDMKAEGTKLDVRLYKSALDAFKDSGLHNQAKWLQESFAEAKPS</sequence>
<dbReference type="PANTHER" id="PTHR47936:SF1">
    <property type="entry name" value="PENTATRICOPEPTIDE REPEAT-CONTAINING PROTEIN GUN1, CHLOROPLASTIC"/>
    <property type="match status" value="1"/>
</dbReference>
<reference evidence="4" key="1">
    <citation type="submission" date="2023-03" db="EMBL/GenBank/DDBJ databases">
        <authorList>
            <person name="Julca I."/>
        </authorList>
    </citation>
    <scope>NUCLEOTIDE SEQUENCE</scope>
</reference>
<dbReference type="InterPro" id="IPR011990">
    <property type="entry name" value="TPR-like_helical_dom_sf"/>
</dbReference>
<dbReference type="Proteomes" id="UP001161247">
    <property type="component" value="Chromosome 2"/>
</dbReference>
<keyword evidence="5" id="KW-1185">Reference proteome</keyword>
<dbReference type="PANTHER" id="PTHR47936">
    <property type="entry name" value="PPR_LONG DOMAIN-CONTAINING PROTEIN"/>
    <property type="match status" value="1"/>
</dbReference>
<dbReference type="InterPro" id="IPR002885">
    <property type="entry name" value="PPR_rpt"/>
</dbReference>
<dbReference type="PROSITE" id="PS51375">
    <property type="entry name" value="PPR"/>
    <property type="match status" value="3"/>
</dbReference>
<protein>
    <submittedName>
        <fullName evidence="4">OLC1v1032626C1</fullName>
    </submittedName>
</protein>
<evidence type="ECO:0000256" key="1">
    <source>
        <dbReference type="ARBA" id="ARBA00007626"/>
    </source>
</evidence>
<organism evidence="4 5">
    <name type="scientific">Oldenlandia corymbosa var. corymbosa</name>
    <dbReference type="NCBI Taxonomy" id="529605"/>
    <lineage>
        <taxon>Eukaryota</taxon>
        <taxon>Viridiplantae</taxon>
        <taxon>Streptophyta</taxon>
        <taxon>Embryophyta</taxon>
        <taxon>Tracheophyta</taxon>
        <taxon>Spermatophyta</taxon>
        <taxon>Magnoliopsida</taxon>
        <taxon>eudicotyledons</taxon>
        <taxon>Gunneridae</taxon>
        <taxon>Pentapetalae</taxon>
        <taxon>asterids</taxon>
        <taxon>lamiids</taxon>
        <taxon>Gentianales</taxon>
        <taxon>Rubiaceae</taxon>
        <taxon>Rubioideae</taxon>
        <taxon>Spermacoceae</taxon>
        <taxon>Hedyotis-Oldenlandia complex</taxon>
        <taxon>Oldenlandia</taxon>
    </lineage>
</organism>
<dbReference type="AlphaFoldDB" id="A0AAV1CL94"/>
<dbReference type="Pfam" id="PF01535">
    <property type="entry name" value="PPR"/>
    <property type="match status" value="3"/>
</dbReference>
<feature type="repeat" description="PPR" evidence="3">
    <location>
        <begin position="405"/>
        <end position="439"/>
    </location>
</feature>
<name>A0AAV1CL94_OLDCO</name>
<dbReference type="GO" id="GO:0010019">
    <property type="term" value="P:chloroplast-nucleus signaling pathway"/>
    <property type="evidence" value="ECO:0007669"/>
    <property type="project" value="TreeGrafter"/>
</dbReference>
<accession>A0AAV1CL94</accession>
<dbReference type="SUPFAM" id="SSF81901">
    <property type="entry name" value="HCP-like"/>
    <property type="match status" value="1"/>
</dbReference>